<dbReference type="Proteomes" id="UP000249046">
    <property type="component" value="Unassembled WGS sequence"/>
</dbReference>
<evidence type="ECO:0000313" key="8">
    <source>
        <dbReference type="Proteomes" id="UP000249046"/>
    </source>
</evidence>
<dbReference type="Gene3D" id="3.30.1390.20">
    <property type="entry name" value="Ribosomal protein L30, ferredoxin-like fold domain"/>
    <property type="match status" value="1"/>
</dbReference>
<evidence type="ECO:0000259" key="6">
    <source>
        <dbReference type="Pfam" id="PF00327"/>
    </source>
</evidence>
<gene>
    <name evidence="5" type="primary">rpmD</name>
    <name evidence="7" type="ORF">DI564_17750</name>
</gene>
<dbReference type="SUPFAM" id="SSF55129">
    <property type="entry name" value="Ribosomal protein L30p/L7e"/>
    <property type="match status" value="1"/>
</dbReference>
<dbReference type="GO" id="GO:0022625">
    <property type="term" value="C:cytosolic large ribosomal subunit"/>
    <property type="evidence" value="ECO:0007669"/>
    <property type="project" value="TreeGrafter"/>
</dbReference>
<sequence length="64" mass="7260">MSDNAKKIRVRLVKSVNSCQERHRISVRALGLRKLNDVRELKDSPSVRGLINQVSYLVKVEEGA</sequence>
<comment type="similarity">
    <text evidence="1 5">Belongs to the universal ribosomal protein uL30 family.</text>
</comment>
<keyword evidence="4 5" id="KW-0687">Ribonucleoprotein</keyword>
<comment type="caution">
    <text evidence="7">The sequence shown here is derived from an EMBL/GenBank/DDBJ whole genome shotgun (WGS) entry which is preliminary data.</text>
</comment>
<dbReference type="EMBL" id="QFPO01000028">
    <property type="protein sequence ID" value="PZQ09408.1"/>
    <property type="molecule type" value="Genomic_DNA"/>
</dbReference>
<dbReference type="NCBIfam" id="TIGR01308">
    <property type="entry name" value="rpmD_bact"/>
    <property type="match status" value="1"/>
</dbReference>
<dbReference type="AlphaFoldDB" id="A0A2W5K1W8"/>
<dbReference type="CDD" id="cd01658">
    <property type="entry name" value="Ribosomal_L30"/>
    <property type="match status" value="1"/>
</dbReference>
<reference evidence="7 8" key="1">
    <citation type="submission" date="2017-08" db="EMBL/GenBank/DDBJ databases">
        <title>Infants hospitalized years apart are colonized by the same room-sourced microbial strains.</title>
        <authorList>
            <person name="Brooks B."/>
            <person name="Olm M.R."/>
            <person name="Firek B.A."/>
            <person name="Baker R."/>
            <person name="Thomas B.C."/>
            <person name="Morowitz M.J."/>
            <person name="Banfield J.F."/>
        </authorList>
    </citation>
    <scope>NUCLEOTIDE SEQUENCE [LARGE SCALE GENOMIC DNA]</scope>
    <source>
        <strain evidence="7">S2_005_003_R2_42</strain>
    </source>
</reference>
<evidence type="ECO:0000256" key="4">
    <source>
        <dbReference type="ARBA" id="ARBA00023274"/>
    </source>
</evidence>
<dbReference type="GO" id="GO:0006412">
    <property type="term" value="P:translation"/>
    <property type="evidence" value="ECO:0007669"/>
    <property type="project" value="UniProtKB-UniRule"/>
</dbReference>
<dbReference type="Pfam" id="PF00327">
    <property type="entry name" value="Ribosomal_L30"/>
    <property type="match status" value="1"/>
</dbReference>
<dbReference type="PIRSF" id="PIRSF002211">
    <property type="entry name" value="Ribosomal_L30_bac-type"/>
    <property type="match status" value="1"/>
</dbReference>
<evidence type="ECO:0000313" key="7">
    <source>
        <dbReference type="EMBL" id="PZQ09408.1"/>
    </source>
</evidence>
<organism evidence="7 8">
    <name type="scientific">Rhodanobacter denitrificans</name>
    <dbReference type="NCBI Taxonomy" id="666685"/>
    <lineage>
        <taxon>Bacteria</taxon>
        <taxon>Pseudomonadati</taxon>
        <taxon>Pseudomonadota</taxon>
        <taxon>Gammaproteobacteria</taxon>
        <taxon>Lysobacterales</taxon>
        <taxon>Rhodanobacteraceae</taxon>
        <taxon>Rhodanobacter</taxon>
    </lineage>
</organism>
<evidence type="ECO:0000256" key="3">
    <source>
        <dbReference type="ARBA" id="ARBA00022980"/>
    </source>
</evidence>
<dbReference type="GO" id="GO:0003735">
    <property type="term" value="F:structural constituent of ribosome"/>
    <property type="evidence" value="ECO:0007669"/>
    <property type="project" value="InterPro"/>
</dbReference>
<name>A0A2W5K1W8_9GAMM</name>
<evidence type="ECO:0000256" key="2">
    <source>
        <dbReference type="ARBA" id="ARBA00011838"/>
    </source>
</evidence>
<dbReference type="InterPro" id="IPR005996">
    <property type="entry name" value="Ribosomal_uL30_bac-type"/>
</dbReference>
<comment type="subunit">
    <text evidence="2 5">Part of the 50S ribosomal subunit.</text>
</comment>
<keyword evidence="3 5" id="KW-0689">Ribosomal protein</keyword>
<proteinExistence type="inferred from homology"/>
<dbReference type="PANTHER" id="PTHR15892">
    <property type="entry name" value="MITOCHONDRIAL RIBOSOMAL PROTEIN L30"/>
    <property type="match status" value="1"/>
</dbReference>
<dbReference type="InterPro" id="IPR016082">
    <property type="entry name" value="Ribosomal_uL30_ferredoxin-like"/>
</dbReference>
<feature type="domain" description="Large ribosomal subunit protein uL30-like ferredoxin-like fold" evidence="6">
    <location>
        <begin position="8"/>
        <end position="58"/>
    </location>
</feature>
<dbReference type="InterPro" id="IPR036919">
    <property type="entry name" value="Ribo_uL30_ferredoxin-like_sf"/>
</dbReference>
<dbReference type="HAMAP" id="MF_01371_B">
    <property type="entry name" value="Ribosomal_uL30_B"/>
    <property type="match status" value="1"/>
</dbReference>
<accession>A0A2W5K1W8</accession>
<evidence type="ECO:0000256" key="5">
    <source>
        <dbReference type="HAMAP-Rule" id="MF_01371"/>
    </source>
</evidence>
<dbReference type="PANTHER" id="PTHR15892:SF2">
    <property type="entry name" value="LARGE RIBOSOMAL SUBUNIT PROTEIN UL30M"/>
    <property type="match status" value="1"/>
</dbReference>
<protein>
    <recommendedName>
        <fullName evidence="5">Large ribosomal subunit protein uL30</fullName>
    </recommendedName>
</protein>
<evidence type="ECO:0000256" key="1">
    <source>
        <dbReference type="ARBA" id="ARBA00007594"/>
    </source>
</evidence>